<comment type="caution">
    <text evidence="2">The sequence shown here is derived from an EMBL/GenBank/DDBJ whole genome shotgun (WGS) entry which is preliminary data.</text>
</comment>
<sequence>MTGDGHLVPRFRRGPHGAREAERRNSRPARAERASSGKHHRRIPVRRHRVLHRLINAVPALRNMGHTYRFTFG</sequence>
<evidence type="ECO:0000256" key="1">
    <source>
        <dbReference type="SAM" id="MobiDB-lite"/>
    </source>
</evidence>
<protein>
    <submittedName>
        <fullName evidence="2">Uncharacterized protein</fullName>
    </submittedName>
</protein>
<dbReference type="Proteomes" id="UP001230426">
    <property type="component" value="Unassembled WGS sequence"/>
</dbReference>
<evidence type="ECO:0000313" key="3">
    <source>
        <dbReference type="Proteomes" id="UP001230426"/>
    </source>
</evidence>
<dbReference type="RefSeq" id="WP_306873156.1">
    <property type="nucleotide sequence ID" value="NZ_JAUSRB010000002.1"/>
</dbReference>
<gene>
    <name evidence="2" type="ORF">J2S55_008605</name>
</gene>
<accession>A0ABT9RJ70</accession>
<name>A0ABT9RJ70_9ACTN</name>
<proteinExistence type="predicted"/>
<organism evidence="2 3">
    <name type="scientific">Streptosporangium brasiliense</name>
    <dbReference type="NCBI Taxonomy" id="47480"/>
    <lineage>
        <taxon>Bacteria</taxon>
        <taxon>Bacillati</taxon>
        <taxon>Actinomycetota</taxon>
        <taxon>Actinomycetes</taxon>
        <taxon>Streptosporangiales</taxon>
        <taxon>Streptosporangiaceae</taxon>
        <taxon>Streptosporangium</taxon>
    </lineage>
</organism>
<feature type="region of interest" description="Disordered" evidence="1">
    <location>
        <begin position="1"/>
        <end position="43"/>
    </location>
</feature>
<feature type="compositionally biased region" description="Basic and acidic residues" evidence="1">
    <location>
        <begin position="17"/>
        <end position="35"/>
    </location>
</feature>
<evidence type="ECO:0000313" key="2">
    <source>
        <dbReference type="EMBL" id="MDP9869339.1"/>
    </source>
</evidence>
<dbReference type="EMBL" id="JAUSRB010000002">
    <property type="protein sequence ID" value="MDP9869339.1"/>
    <property type="molecule type" value="Genomic_DNA"/>
</dbReference>
<reference evidence="2 3" key="1">
    <citation type="submission" date="2023-07" db="EMBL/GenBank/DDBJ databases">
        <title>Sequencing the genomes of 1000 actinobacteria strains.</title>
        <authorList>
            <person name="Klenk H.-P."/>
        </authorList>
    </citation>
    <scope>NUCLEOTIDE SEQUENCE [LARGE SCALE GENOMIC DNA]</scope>
    <source>
        <strain evidence="2 3">DSM 44109</strain>
    </source>
</reference>
<keyword evidence="3" id="KW-1185">Reference proteome</keyword>